<protein>
    <submittedName>
        <fullName evidence="1">Uncharacterized protein</fullName>
    </submittedName>
</protein>
<comment type="caution">
    <text evidence="1">The sequence shown here is derived from an EMBL/GenBank/DDBJ whole genome shotgun (WGS) entry which is preliminary data.</text>
</comment>
<dbReference type="GeneID" id="63786685"/>
<accession>A0A1Y2EX12</accession>
<dbReference type="Proteomes" id="UP000193685">
    <property type="component" value="Unassembled WGS sequence"/>
</dbReference>
<reference evidence="1 2" key="1">
    <citation type="submission" date="2016-07" db="EMBL/GenBank/DDBJ databases">
        <title>Pervasive Adenine N6-methylation of Active Genes in Fungi.</title>
        <authorList>
            <consortium name="DOE Joint Genome Institute"/>
            <person name="Mondo S.J."/>
            <person name="Dannebaum R.O."/>
            <person name="Kuo R.C."/>
            <person name="Labutti K."/>
            <person name="Haridas S."/>
            <person name="Kuo A."/>
            <person name="Salamov A."/>
            <person name="Ahrendt S.R."/>
            <person name="Lipzen A."/>
            <person name="Sullivan W."/>
            <person name="Andreopoulos W.B."/>
            <person name="Clum A."/>
            <person name="Lindquist E."/>
            <person name="Daum C."/>
            <person name="Ramamoorthy G.K."/>
            <person name="Gryganskyi A."/>
            <person name="Culley D."/>
            <person name="Magnuson J.K."/>
            <person name="James T.Y."/>
            <person name="O'Malley M.A."/>
            <person name="Stajich J.E."/>
            <person name="Spatafora J.W."/>
            <person name="Visel A."/>
            <person name="Grigoriev I.V."/>
        </authorList>
    </citation>
    <scope>NUCLEOTIDE SEQUENCE [LARGE SCALE GENOMIC DNA]</scope>
    <source>
        <strain evidence="1 2">12-1054</strain>
    </source>
</reference>
<organism evidence="1 2">
    <name type="scientific">Protomyces lactucae-debilis</name>
    <dbReference type="NCBI Taxonomy" id="2754530"/>
    <lineage>
        <taxon>Eukaryota</taxon>
        <taxon>Fungi</taxon>
        <taxon>Dikarya</taxon>
        <taxon>Ascomycota</taxon>
        <taxon>Taphrinomycotina</taxon>
        <taxon>Taphrinomycetes</taxon>
        <taxon>Taphrinales</taxon>
        <taxon>Protomycetaceae</taxon>
        <taxon>Protomyces</taxon>
    </lineage>
</organism>
<name>A0A1Y2EX12_PROLT</name>
<keyword evidence="2" id="KW-1185">Reference proteome</keyword>
<gene>
    <name evidence="1" type="ORF">BCR37DRAFT_383594</name>
</gene>
<sequence>MEHRQAILELLAFNLLMHTPPPPFVLLTDMETTFAFYYIMAPGKVGLMEMPDHGSALAMFAVALDPPTGLTHLPLMQRVGLEAPDRRMQGGGGGTVDEEDVANMYEFYDELPKSRQQELDIQHGLASCFNVRPSLHKVECG</sequence>
<proteinExistence type="predicted"/>
<dbReference type="AlphaFoldDB" id="A0A1Y2EX12"/>
<evidence type="ECO:0000313" key="2">
    <source>
        <dbReference type="Proteomes" id="UP000193685"/>
    </source>
</evidence>
<evidence type="ECO:0000313" key="1">
    <source>
        <dbReference type="EMBL" id="ORY76037.1"/>
    </source>
</evidence>
<dbReference type="RefSeq" id="XP_040722490.1">
    <property type="nucleotide sequence ID" value="XM_040870086.1"/>
</dbReference>
<dbReference type="EMBL" id="MCFI01000024">
    <property type="protein sequence ID" value="ORY76037.1"/>
    <property type="molecule type" value="Genomic_DNA"/>
</dbReference>